<dbReference type="Gene3D" id="4.10.60.10">
    <property type="entry name" value="Zinc finger, CCHC-type"/>
    <property type="match status" value="1"/>
</dbReference>
<feature type="compositionally biased region" description="Polar residues" evidence="6">
    <location>
        <begin position="1"/>
        <end position="10"/>
    </location>
</feature>
<evidence type="ECO:0000256" key="2">
    <source>
        <dbReference type="ARBA" id="ARBA00022695"/>
    </source>
</evidence>
<gene>
    <name evidence="8" type="primary">TY3B-I_13</name>
    <name evidence="8" type="ORF">g.14351</name>
</gene>
<evidence type="ECO:0000256" key="3">
    <source>
        <dbReference type="ARBA" id="ARBA00022722"/>
    </source>
</evidence>
<dbReference type="Gene3D" id="3.30.70.270">
    <property type="match status" value="1"/>
</dbReference>
<dbReference type="EMBL" id="GGMR01016913">
    <property type="protein sequence ID" value="MBY29532.1"/>
    <property type="molecule type" value="Transcribed_RNA"/>
</dbReference>
<dbReference type="CDD" id="cd00303">
    <property type="entry name" value="retropepsin_like"/>
    <property type="match status" value="1"/>
</dbReference>
<accession>A0A2S2PJ96</accession>
<dbReference type="PANTHER" id="PTHR37984">
    <property type="entry name" value="PROTEIN CBG26694"/>
    <property type="match status" value="1"/>
</dbReference>
<dbReference type="SUPFAM" id="SSF57756">
    <property type="entry name" value="Retrovirus zinc finger-like domains"/>
    <property type="match status" value="1"/>
</dbReference>
<keyword evidence="1" id="KW-0808">Transferase</keyword>
<name>A0A2S2PJ96_SCHGA</name>
<evidence type="ECO:0000256" key="4">
    <source>
        <dbReference type="ARBA" id="ARBA00022759"/>
    </source>
</evidence>
<evidence type="ECO:0000256" key="6">
    <source>
        <dbReference type="SAM" id="MobiDB-lite"/>
    </source>
</evidence>
<dbReference type="GO" id="GO:0003676">
    <property type="term" value="F:nucleic acid binding"/>
    <property type="evidence" value="ECO:0007669"/>
    <property type="project" value="InterPro"/>
</dbReference>
<keyword evidence="3" id="KW-0540">Nuclease</keyword>
<dbReference type="Pfam" id="PF00098">
    <property type="entry name" value="zf-CCHC"/>
    <property type="match status" value="1"/>
</dbReference>
<keyword evidence="5" id="KW-0479">Metal-binding</keyword>
<organism evidence="8">
    <name type="scientific">Schizaphis graminum</name>
    <name type="common">Green bug aphid</name>
    <dbReference type="NCBI Taxonomy" id="13262"/>
    <lineage>
        <taxon>Eukaryota</taxon>
        <taxon>Metazoa</taxon>
        <taxon>Ecdysozoa</taxon>
        <taxon>Arthropoda</taxon>
        <taxon>Hexapoda</taxon>
        <taxon>Insecta</taxon>
        <taxon>Pterygota</taxon>
        <taxon>Neoptera</taxon>
        <taxon>Paraneoptera</taxon>
        <taxon>Hemiptera</taxon>
        <taxon>Sternorrhyncha</taxon>
        <taxon>Aphidomorpha</taxon>
        <taxon>Aphidoidea</taxon>
        <taxon>Aphididae</taxon>
        <taxon>Aphidini</taxon>
        <taxon>Schizaphis</taxon>
    </lineage>
</organism>
<dbReference type="GO" id="GO:0071897">
    <property type="term" value="P:DNA biosynthetic process"/>
    <property type="evidence" value="ECO:0007669"/>
    <property type="project" value="UniProtKB-ARBA"/>
</dbReference>
<dbReference type="GO" id="GO:0004519">
    <property type="term" value="F:endonuclease activity"/>
    <property type="evidence" value="ECO:0007669"/>
    <property type="project" value="UniProtKB-KW"/>
</dbReference>
<dbReference type="InterPro" id="IPR043128">
    <property type="entry name" value="Rev_trsase/Diguanyl_cyclase"/>
</dbReference>
<dbReference type="InterPro" id="IPR036875">
    <property type="entry name" value="Znf_CCHC_sf"/>
</dbReference>
<dbReference type="PANTHER" id="PTHR37984:SF5">
    <property type="entry name" value="PROTEIN NYNRIN-LIKE"/>
    <property type="match status" value="1"/>
</dbReference>
<dbReference type="Gene3D" id="2.40.70.10">
    <property type="entry name" value="Acid Proteases"/>
    <property type="match status" value="1"/>
</dbReference>
<dbReference type="InterPro" id="IPR050951">
    <property type="entry name" value="Retrovirus_Pol_polyprotein"/>
</dbReference>
<keyword evidence="5" id="KW-0863">Zinc-finger</keyword>
<dbReference type="InterPro" id="IPR021109">
    <property type="entry name" value="Peptidase_aspartic_dom_sf"/>
</dbReference>
<dbReference type="GO" id="GO:0008270">
    <property type="term" value="F:zinc ion binding"/>
    <property type="evidence" value="ECO:0007669"/>
    <property type="project" value="UniProtKB-KW"/>
</dbReference>
<keyword evidence="4" id="KW-0255">Endonuclease</keyword>
<dbReference type="SUPFAM" id="SSF56672">
    <property type="entry name" value="DNA/RNA polymerases"/>
    <property type="match status" value="1"/>
</dbReference>
<dbReference type="InterPro" id="IPR001878">
    <property type="entry name" value="Znf_CCHC"/>
</dbReference>
<dbReference type="SMART" id="SM00343">
    <property type="entry name" value="ZnF_C2HC"/>
    <property type="match status" value="2"/>
</dbReference>
<dbReference type="Gene3D" id="3.10.10.10">
    <property type="entry name" value="HIV Type 1 Reverse Transcriptase, subunit A, domain 1"/>
    <property type="match status" value="1"/>
</dbReference>
<evidence type="ECO:0000313" key="8">
    <source>
        <dbReference type="EMBL" id="MBY29532.1"/>
    </source>
</evidence>
<evidence type="ECO:0000256" key="5">
    <source>
        <dbReference type="PROSITE-ProRule" id="PRU00047"/>
    </source>
</evidence>
<dbReference type="AlphaFoldDB" id="A0A2S2PJ96"/>
<dbReference type="GO" id="GO:0016779">
    <property type="term" value="F:nucleotidyltransferase activity"/>
    <property type="evidence" value="ECO:0007669"/>
    <property type="project" value="UniProtKB-KW"/>
</dbReference>
<keyword evidence="5" id="KW-0862">Zinc</keyword>
<dbReference type="SUPFAM" id="SSF50630">
    <property type="entry name" value="Acid proteases"/>
    <property type="match status" value="1"/>
</dbReference>
<proteinExistence type="predicted"/>
<feature type="domain" description="CCHC-type" evidence="7">
    <location>
        <begin position="82"/>
        <end position="97"/>
    </location>
</feature>
<dbReference type="Pfam" id="PF13650">
    <property type="entry name" value="Asp_protease_2"/>
    <property type="match status" value="1"/>
</dbReference>
<reference evidence="8" key="1">
    <citation type="submission" date="2018-04" db="EMBL/GenBank/DDBJ databases">
        <title>Transcriptome of Schizaphis graminum biotype I.</title>
        <authorList>
            <person name="Scully E.D."/>
            <person name="Geib S.M."/>
            <person name="Palmer N.A."/>
            <person name="Koch K."/>
            <person name="Bradshaw J."/>
            <person name="Heng-Moss T."/>
            <person name="Sarath G."/>
        </authorList>
    </citation>
    <scope>NUCLEOTIDE SEQUENCE</scope>
</reference>
<feature type="domain" description="CCHC-type" evidence="7">
    <location>
        <begin position="60"/>
        <end position="74"/>
    </location>
</feature>
<dbReference type="PROSITE" id="PS50158">
    <property type="entry name" value="ZF_CCHC"/>
    <property type="match status" value="2"/>
</dbReference>
<evidence type="ECO:0000259" key="7">
    <source>
        <dbReference type="PROSITE" id="PS50158"/>
    </source>
</evidence>
<keyword evidence="4" id="KW-0378">Hydrolase</keyword>
<evidence type="ECO:0000256" key="1">
    <source>
        <dbReference type="ARBA" id="ARBA00022679"/>
    </source>
</evidence>
<keyword evidence="2" id="KW-0548">Nucleotidyltransferase</keyword>
<protein>
    <submittedName>
        <fullName evidence="8">Transposon Ty3-I Gag-Pol polyprotein</fullName>
    </submittedName>
</protein>
<feature type="region of interest" description="Disordered" evidence="6">
    <location>
        <begin position="1"/>
        <end position="51"/>
    </location>
</feature>
<sequence length="407" mass="44622">MNALHQPSSSYERKSEAVKTAQAGKGSNLWRPRDAVKPVQTRTTERDTSAESSANGSVMCWNCKVMGHFSKDCPTRRKSATCYGCGVAGHIRPNCPERGQSSVAMVARETRSHPYRRFGRINGRKVDVLLDTGSHYNLVKASVAINCGLAVKPANKPLYGLGSTSVPSVRAVGMAYADISMDGVCPGPVSVLVVPDTVQQPDVLIGRVWLDLPAVEYRKVDGQLHLYRAESCSGQTEPTVTTVGCDADYINTVEVCTAPTRSPLVEADFGYVKPDATAVEREELIELVNEYRECFAKNLGELGCTPWMTVDINEVPGSGPVVCRPYKTTPTDREEIAKIVADWKQNGVVRDTISPYASPVLLVKQAGGKNRLCVDFRRLNKQTVRQHYPLPDMLEQLESLAEGRMFV</sequence>
<dbReference type="InterPro" id="IPR043502">
    <property type="entry name" value="DNA/RNA_pol_sf"/>
</dbReference>